<organism evidence="8 9">
    <name type="scientific">Tolypocladium paradoxum</name>
    <dbReference type="NCBI Taxonomy" id="94208"/>
    <lineage>
        <taxon>Eukaryota</taxon>
        <taxon>Fungi</taxon>
        <taxon>Dikarya</taxon>
        <taxon>Ascomycota</taxon>
        <taxon>Pezizomycotina</taxon>
        <taxon>Sordariomycetes</taxon>
        <taxon>Hypocreomycetidae</taxon>
        <taxon>Hypocreales</taxon>
        <taxon>Ophiocordycipitaceae</taxon>
        <taxon>Tolypocladium</taxon>
    </lineage>
</organism>
<dbReference type="InterPro" id="IPR050815">
    <property type="entry name" value="TF_fung"/>
</dbReference>
<dbReference type="AlphaFoldDB" id="A0A2S4KLC6"/>
<dbReference type="SMART" id="SM00906">
    <property type="entry name" value="Fungal_trans"/>
    <property type="match status" value="1"/>
</dbReference>
<dbReference type="InterPro" id="IPR007219">
    <property type="entry name" value="XnlR_reg_dom"/>
</dbReference>
<feature type="compositionally biased region" description="Basic and acidic residues" evidence="6">
    <location>
        <begin position="282"/>
        <end position="297"/>
    </location>
</feature>
<keyword evidence="4" id="KW-0804">Transcription</keyword>
<dbReference type="CDD" id="cd12148">
    <property type="entry name" value="fungal_TF_MHR"/>
    <property type="match status" value="1"/>
</dbReference>
<dbReference type="PROSITE" id="PS50048">
    <property type="entry name" value="ZN2_CY6_FUNGAL_2"/>
    <property type="match status" value="2"/>
</dbReference>
<dbReference type="PANTHER" id="PTHR47338:SF7">
    <property type="entry name" value="ZN(II)2CYS6 TRANSCRIPTION FACTOR (EUROFUNG)"/>
    <property type="match status" value="1"/>
</dbReference>
<proteinExistence type="predicted"/>
<evidence type="ECO:0000259" key="7">
    <source>
        <dbReference type="PROSITE" id="PS50048"/>
    </source>
</evidence>
<dbReference type="OrthoDB" id="2017365at2759"/>
<evidence type="ECO:0000313" key="9">
    <source>
        <dbReference type="Proteomes" id="UP000237481"/>
    </source>
</evidence>
<dbReference type="CDD" id="cd00067">
    <property type="entry name" value="GAL4"/>
    <property type="match status" value="2"/>
</dbReference>
<sequence length="894" mass="97575">MLRALGRRSSGRHRDGGTPGAMRASATRTAKTPVPESHNPQPATFSPPLARCSTPPAASPSPASWAPSAVSRGPPAAHTSPARAQSGSSLAPVAAVERRAERPPCLVPPCEARRSPATATATAMNLDSESPPDIAFDSQGHSRAQSTLYSNRQDDLHLHNAAAASADAHRPKKSPSTCGPCRMRKVRCNGARPLCSNCQRLAFPCSYDDADADAWSVALPRRRVKQACLSCHSRKARCSGHLPACERCRAQGLECVYRPSKRVKMSAARGSCGGITSPQSHEGGDKERGRDDGHNDSDAALTDHPGTATPSTFNLDVACPDESFEALIGRTLDQFFRHVHHIPMYSFLHRASLMEQYNAGKVDKALLLALVGITSCLTDMGPGVREYGDRCIDNAEALIFADYTRPSAFKVQALVFMIKHRILSNKFSSAFVLFSIASRFAAALRLNYDSPNLCFLAQESRRRLMWSLFCMDSGISSGFRDFSLWRADKIHVSLPCNERNFEFDLPQPTEKLVPDSDEPLPPHPEDVGSIALHIRIFHIRQKIIEFTKNAVVSRSVNTTDLQTTVLSLHRELDDFANRLPASFQFSENSLRLRGYSPRICVFVMIHVWWRQCHCDLYRIALAGFRDALPRTILETLDDSFIQHCQRQCLDHSLEMVSIFSAMQKLGAKPVADLDLALCAYQCARMLKYAYHVNGDKFGLTAEGVTEQGKVCLRTIQQCCMGPAAAAIVSELETLISRGFCAPSSPSQIASPDTFRLNGQVSSSRHPVLRSIEVSDDPDVVSATNSTFSCPPCAKMNRISLPSAMMTEPWSSEDNFADVAQAIADVPEPRSKSAALEASARAESAPSELNNAYEGALDGLGLDNGLDHAMGMDLAPWPPSGEWVWPEFLNGGVGV</sequence>
<dbReference type="SMART" id="SM00066">
    <property type="entry name" value="GAL4"/>
    <property type="match status" value="2"/>
</dbReference>
<evidence type="ECO:0000256" key="4">
    <source>
        <dbReference type="ARBA" id="ARBA00023163"/>
    </source>
</evidence>
<reference evidence="8 9" key="1">
    <citation type="submission" date="2018-01" db="EMBL/GenBank/DDBJ databases">
        <title>Harnessing the power of phylogenomics to disentangle the directionality and signatures of interkingdom host jumping in the parasitic fungal genus Tolypocladium.</title>
        <authorList>
            <person name="Quandt C.A."/>
            <person name="Patterson W."/>
            <person name="Spatafora J.W."/>
        </authorList>
    </citation>
    <scope>NUCLEOTIDE SEQUENCE [LARGE SCALE GENOMIC DNA]</scope>
    <source>
        <strain evidence="8 9">NRBC 100945</strain>
    </source>
</reference>
<evidence type="ECO:0000256" key="1">
    <source>
        <dbReference type="ARBA" id="ARBA00004123"/>
    </source>
</evidence>
<dbReference type="GO" id="GO:0000981">
    <property type="term" value="F:DNA-binding transcription factor activity, RNA polymerase II-specific"/>
    <property type="evidence" value="ECO:0007669"/>
    <property type="project" value="InterPro"/>
</dbReference>
<keyword evidence="9" id="KW-1185">Reference proteome</keyword>
<feature type="compositionally biased region" description="Low complexity" evidence="6">
    <location>
        <begin position="53"/>
        <end position="69"/>
    </location>
</feature>
<dbReference type="InterPro" id="IPR001138">
    <property type="entry name" value="Zn2Cys6_DnaBD"/>
</dbReference>
<dbReference type="GO" id="GO:0008270">
    <property type="term" value="F:zinc ion binding"/>
    <property type="evidence" value="ECO:0007669"/>
    <property type="project" value="InterPro"/>
</dbReference>
<comment type="caution">
    <text evidence="8">The sequence shown here is derived from an EMBL/GenBank/DDBJ whole genome shotgun (WGS) entry which is preliminary data.</text>
</comment>
<feature type="domain" description="Zn(2)-C6 fungal-type" evidence="7">
    <location>
        <begin position="227"/>
        <end position="257"/>
    </location>
</feature>
<keyword evidence="5" id="KW-0539">Nucleus</keyword>
<dbReference type="GO" id="GO:0003677">
    <property type="term" value="F:DNA binding"/>
    <property type="evidence" value="ECO:0007669"/>
    <property type="project" value="InterPro"/>
</dbReference>
<dbReference type="GO" id="GO:0006351">
    <property type="term" value="P:DNA-templated transcription"/>
    <property type="evidence" value="ECO:0007669"/>
    <property type="project" value="InterPro"/>
</dbReference>
<dbReference type="Pfam" id="PF04082">
    <property type="entry name" value="Fungal_trans"/>
    <property type="match status" value="1"/>
</dbReference>
<feature type="region of interest" description="Disordered" evidence="6">
    <location>
        <begin position="1"/>
        <end position="120"/>
    </location>
</feature>
<evidence type="ECO:0000256" key="2">
    <source>
        <dbReference type="ARBA" id="ARBA00022723"/>
    </source>
</evidence>
<feature type="region of interest" description="Disordered" evidence="6">
    <location>
        <begin position="125"/>
        <end position="144"/>
    </location>
</feature>
<dbReference type="GO" id="GO:0005634">
    <property type="term" value="C:nucleus"/>
    <property type="evidence" value="ECO:0007669"/>
    <property type="project" value="UniProtKB-SubCell"/>
</dbReference>
<evidence type="ECO:0000313" key="8">
    <source>
        <dbReference type="EMBL" id="POR31001.1"/>
    </source>
</evidence>
<dbReference type="STRING" id="94208.A0A2S4KLC6"/>
<keyword evidence="2" id="KW-0479">Metal-binding</keyword>
<dbReference type="Proteomes" id="UP000237481">
    <property type="component" value="Unassembled WGS sequence"/>
</dbReference>
<name>A0A2S4KLC6_9HYPO</name>
<comment type="subcellular location">
    <subcellularLocation>
        <location evidence="1">Nucleus</location>
    </subcellularLocation>
</comment>
<keyword evidence="3" id="KW-0805">Transcription regulation</keyword>
<dbReference type="Pfam" id="PF00172">
    <property type="entry name" value="Zn_clus"/>
    <property type="match status" value="2"/>
</dbReference>
<feature type="compositionally biased region" description="Basic residues" evidence="6">
    <location>
        <begin position="1"/>
        <end position="11"/>
    </location>
</feature>
<evidence type="ECO:0000256" key="3">
    <source>
        <dbReference type="ARBA" id="ARBA00023015"/>
    </source>
</evidence>
<protein>
    <submittedName>
        <fullName evidence="8">Transcriptional regulatory protein PB1A11.04c</fullName>
    </submittedName>
</protein>
<dbReference type="PROSITE" id="PS00463">
    <property type="entry name" value="ZN2_CY6_FUNGAL_1"/>
    <property type="match status" value="1"/>
</dbReference>
<dbReference type="EMBL" id="PKSG01001110">
    <property type="protein sequence ID" value="POR31001.1"/>
    <property type="molecule type" value="Genomic_DNA"/>
</dbReference>
<accession>A0A2S4KLC6</accession>
<dbReference type="SUPFAM" id="SSF57701">
    <property type="entry name" value="Zn2/Cys6 DNA-binding domain"/>
    <property type="match status" value="2"/>
</dbReference>
<gene>
    <name evidence="8" type="ORF">TPAR_08743</name>
</gene>
<feature type="domain" description="Zn(2)-C6 fungal-type" evidence="7">
    <location>
        <begin position="177"/>
        <end position="207"/>
    </location>
</feature>
<dbReference type="PANTHER" id="PTHR47338">
    <property type="entry name" value="ZN(II)2CYS6 TRANSCRIPTION FACTOR (EUROFUNG)-RELATED"/>
    <property type="match status" value="1"/>
</dbReference>
<evidence type="ECO:0000256" key="6">
    <source>
        <dbReference type="SAM" id="MobiDB-lite"/>
    </source>
</evidence>
<dbReference type="Gene3D" id="4.10.240.10">
    <property type="entry name" value="Zn(2)-C6 fungal-type DNA-binding domain"/>
    <property type="match status" value="2"/>
</dbReference>
<dbReference type="PRINTS" id="PR00755">
    <property type="entry name" value="AFLATOXINBRP"/>
</dbReference>
<evidence type="ECO:0000256" key="5">
    <source>
        <dbReference type="ARBA" id="ARBA00023242"/>
    </source>
</evidence>
<dbReference type="InterPro" id="IPR036864">
    <property type="entry name" value="Zn2-C6_fun-type_DNA-bd_sf"/>
</dbReference>
<feature type="region of interest" description="Disordered" evidence="6">
    <location>
        <begin position="268"/>
        <end position="309"/>
    </location>
</feature>